<keyword evidence="3 4" id="KW-0408">Iron</keyword>
<evidence type="ECO:0000256" key="1">
    <source>
        <dbReference type="ARBA" id="ARBA00022617"/>
    </source>
</evidence>
<comment type="caution">
    <text evidence="7">The sequence shown here is derived from an EMBL/GenBank/DDBJ whole genome shotgun (WGS) entry which is preliminary data.</text>
</comment>
<evidence type="ECO:0000256" key="4">
    <source>
        <dbReference type="PROSITE-ProRule" id="PRU00433"/>
    </source>
</evidence>
<dbReference type="PROSITE" id="PS51007">
    <property type="entry name" value="CYTC"/>
    <property type="match status" value="1"/>
</dbReference>
<dbReference type="Gene3D" id="1.10.760.10">
    <property type="entry name" value="Cytochrome c-like domain"/>
    <property type="match status" value="1"/>
</dbReference>
<dbReference type="EMBL" id="JBHULC010000027">
    <property type="protein sequence ID" value="MFD2523202.1"/>
    <property type="molecule type" value="Genomic_DNA"/>
</dbReference>
<protein>
    <submittedName>
        <fullName evidence="7">Cytochrome c</fullName>
    </submittedName>
</protein>
<dbReference type="Pfam" id="PF00034">
    <property type="entry name" value="Cytochrom_C"/>
    <property type="match status" value="1"/>
</dbReference>
<organism evidence="7 8">
    <name type="scientific">Emticicia soli</name>
    <dbReference type="NCBI Taxonomy" id="2027878"/>
    <lineage>
        <taxon>Bacteria</taxon>
        <taxon>Pseudomonadati</taxon>
        <taxon>Bacteroidota</taxon>
        <taxon>Cytophagia</taxon>
        <taxon>Cytophagales</taxon>
        <taxon>Leadbetterellaceae</taxon>
        <taxon>Emticicia</taxon>
    </lineage>
</organism>
<name>A0ABW5JCY9_9BACT</name>
<keyword evidence="5" id="KW-1133">Transmembrane helix</keyword>
<dbReference type="SUPFAM" id="SSF46626">
    <property type="entry name" value="Cytochrome c"/>
    <property type="match status" value="1"/>
</dbReference>
<keyword evidence="5" id="KW-0472">Membrane</keyword>
<dbReference type="RefSeq" id="WP_340239236.1">
    <property type="nucleotide sequence ID" value="NZ_JBBEWC010000012.1"/>
</dbReference>
<keyword evidence="1 4" id="KW-0349">Heme</keyword>
<dbReference type="InterPro" id="IPR009056">
    <property type="entry name" value="Cyt_c-like_dom"/>
</dbReference>
<evidence type="ECO:0000313" key="7">
    <source>
        <dbReference type="EMBL" id="MFD2523202.1"/>
    </source>
</evidence>
<evidence type="ECO:0000259" key="6">
    <source>
        <dbReference type="PROSITE" id="PS51007"/>
    </source>
</evidence>
<accession>A0ABW5JCY9</accession>
<proteinExistence type="predicted"/>
<reference evidence="8" key="1">
    <citation type="journal article" date="2019" name="Int. J. Syst. Evol. Microbiol.">
        <title>The Global Catalogue of Microorganisms (GCM) 10K type strain sequencing project: providing services to taxonomists for standard genome sequencing and annotation.</title>
        <authorList>
            <consortium name="The Broad Institute Genomics Platform"/>
            <consortium name="The Broad Institute Genome Sequencing Center for Infectious Disease"/>
            <person name="Wu L."/>
            <person name="Ma J."/>
        </authorList>
    </citation>
    <scope>NUCLEOTIDE SEQUENCE [LARGE SCALE GENOMIC DNA]</scope>
    <source>
        <strain evidence="8">KCTC 52344</strain>
    </source>
</reference>
<keyword evidence="2 4" id="KW-0479">Metal-binding</keyword>
<feature type="transmembrane region" description="Helical" evidence="5">
    <location>
        <begin position="12"/>
        <end position="36"/>
    </location>
</feature>
<sequence length="162" mass="18285">MDVQKTIIRVLELFRMLAILYGISLVIFVASAFYYFKQDKPPQQNSTATVVNPSETKSVQFSETALKGKSLFTESCAQCHTTTDEVVVGPGLKGIQERRQLKWLRDWIRNSPKVIASGDKYAVELFNKYNKTAMTTFTNYTDEDIDSILKYIAEANGEVAVP</sequence>
<dbReference type="InterPro" id="IPR036909">
    <property type="entry name" value="Cyt_c-like_dom_sf"/>
</dbReference>
<evidence type="ECO:0000256" key="5">
    <source>
        <dbReference type="SAM" id="Phobius"/>
    </source>
</evidence>
<keyword evidence="8" id="KW-1185">Reference proteome</keyword>
<evidence type="ECO:0000256" key="3">
    <source>
        <dbReference type="ARBA" id="ARBA00023004"/>
    </source>
</evidence>
<gene>
    <name evidence="7" type="ORF">ACFSR2_20050</name>
</gene>
<evidence type="ECO:0000256" key="2">
    <source>
        <dbReference type="ARBA" id="ARBA00022723"/>
    </source>
</evidence>
<dbReference type="Proteomes" id="UP001597510">
    <property type="component" value="Unassembled WGS sequence"/>
</dbReference>
<feature type="domain" description="Cytochrome c" evidence="6">
    <location>
        <begin position="63"/>
        <end position="156"/>
    </location>
</feature>
<keyword evidence="5" id="KW-0812">Transmembrane</keyword>
<evidence type="ECO:0000313" key="8">
    <source>
        <dbReference type="Proteomes" id="UP001597510"/>
    </source>
</evidence>